<comment type="similarity">
    <text evidence="6">Belongs to the cytochrome c oxidase subunit 6A family.</text>
</comment>
<name>A0A7S3AU50_9EUKA</name>
<keyword evidence="4" id="KW-0496">Mitochondrion</keyword>
<protein>
    <submittedName>
        <fullName evidence="7">Uncharacterized protein</fullName>
    </submittedName>
</protein>
<evidence type="ECO:0000256" key="6">
    <source>
        <dbReference type="RuleBase" id="RU004396"/>
    </source>
</evidence>
<dbReference type="AlphaFoldDB" id="A0A7S3AU50"/>
<dbReference type="InterPro" id="IPR036418">
    <property type="entry name" value="Cyt_c_oxidase_su6a_sf"/>
</dbReference>
<evidence type="ECO:0000256" key="4">
    <source>
        <dbReference type="ARBA" id="ARBA00023128"/>
    </source>
</evidence>
<evidence type="ECO:0000256" key="5">
    <source>
        <dbReference type="ARBA" id="ARBA00023136"/>
    </source>
</evidence>
<evidence type="ECO:0000313" key="7">
    <source>
        <dbReference type="EMBL" id="CAE0113476.1"/>
    </source>
</evidence>
<comment type="subcellular location">
    <subcellularLocation>
        <location evidence="1">Mitochondrion inner membrane</location>
    </subcellularLocation>
</comment>
<reference evidence="7" key="1">
    <citation type="submission" date="2021-01" db="EMBL/GenBank/DDBJ databases">
        <authorList>
            <person name="Corre E."/>
            <person name="Pelletier E."/>
            <person name="Niang G."/>
            <person name="Scheremetjew M."/>
            <person name="Finn R."/>
            <person name="Kale V."/>
            <person name="Holt S."/>
            <person name="Cochrane G."/>
            <person name="Meng A."/>
            <person name="Brown T."/>
            <person name="Cohen L."/>
        </authorList>
    </citation>
    <scope>NUCLEOTIDE SEQUENCE</scope>
    <source>
        <strain evidence="7">CCMP281</strain>
    </source>
</reference>
<dbReference type="Gene3D" id="4.10.95.10">
    <property type="entry name" value="Cytochrome c oxidase, subunit VIa"/>
    <property type="match status" value="1"/>
</dbReference>
<accession>A0A7S3AU50</accession>
<dbReference type="InterPro" id="IPR001349">
    <property type="entry name" value="Cyt_c_oxidase_su6a"/>
</dbReference>
<dbReference type="SUPFAM" id="SSF81411">
    <property type="entry name" value="Mitochondrial cytochrome c oxidase subunit VIa"/>
    <property type="match status" value="1"/>
</dbReference>
<evidence type="ECO:0000256" key="3">
    <source>
        <dbReference type="ARBA" id="ARBA00022946"/>
    </source>
</evidence>
<evidence type="ECO:0000256" key="2">
    <source>
        <dbReference type="ARBA" id="ARBA00022792"/>
    </source>
</evidence>
<gene>
    <name evidence="7" type="ORF">HERI1096_LOCUS14136</name>
</gene>
<dbReference type="GO" id="GO:0006123">
    <property type="term" value="P:mitochondrial electron transport, cytochrome c to oxygen"/>
    <property type="evidence" value="ECO:0007669"/>
    <property type="project" value="TreeGrafter"/>
</dbReference>
<sequence>MNALARNAARNAARLQTKFVRQMGGHSMEEAVAETSKWQKVSYVALPACTLFGIVVYIKEMQHEHHHAPAEPKKAKIGLAAPDRIAYPYIAKRDKPYPWTLAGGSECALFDFKCSAAEKALKAGASVEH</sequence>
<dbReference type="PANTHER" id="PTHR11504">
    <property type="entry name" value="CYTOCHROME C OXIDASE POLYPEPTIDE VIA"/>
    <property type="match status" value="1"/>
</dbReference>
<proteinExistence type="inferred from homology"/>
<dbReference type="EMBL" id="HBHX01025338">
    <property type="protein sequence ID" value="CAE0113476.1"/>
    <property type="molecule type" value="Transcribed_RNA"/>
</dbReference>
<organism evidence="7">
    <name type="scientific">Haptolina ericina</name>
    <dbReference type="NCBI Taxonomy" id="156174"/>
    <lineage>
        <taxon>Eukaryota</taxon>
        <taxon>Haptista</taxon>
        <taxon>Haptophyta</taxon>
        <taxon>Prymnesiophyceae</taxon>
        <taxon>Prymnesiales</taxon>
        <taxon>Prymnesiaceae</taxon>
        <taxon>Haptolina</taxon>
    </lineage>
</organism>
<dbReference type="PANTHER" id="PTHR11504:SF0">
    <property type="entry name" value="CYTOCHROME C OXIDASE SUBUNIT"/>
    <property type="match status" value="1"/>
</dbReference>
<keyword evidence="5" id="KW-0472">Membrane</keyword>
<dbReference type="GO" id="GO:0030234">
    <property type="term" value="F:enzyme regulator activity"/>
    <property type="evidence" value="ECO:0007669"/>
    <property type="project" value="TreeGrafter"/>
</dbReference>
<dbReference type="GO" id="GO:0005743">
    <property type="term" value="C:mitochondrial inner membrane"/>
    <property type="evidence" value="ECO:0007669"/>
    <property type="project" value="UniProtKB-SubCell"/>
</dbReference>
<dbReference type="Pfam" id="PF02046">
    <property type="entry name" value="COX6A"/>
    <property type="match status" value="1"/>
</dbReference>
<evidence type="ECO:0000256" key="1">
    <source>
        <dbReference type="ARBA" id="ARBA00004273"/>
    </source>
</evidence>
<keyword evidence="2" id="KW-0999">Mitochondrion inner membrane</keyword>
<keyword evidence="3" id="KW-0809">Transit peptide</keyword>